<dbReference type="EMBL" id="VIVK01000001">
    <property type="protein sequence ID" value="TWD82535.1"/>
    <property type="molecule type" value="Genomic_DNA"/>
</dbReference>
<reference evidence="1 2" key="1">
    <citation type="submission" date="2019-06" db="EMBL/GenBank/DDBJ databases">
        <title>Sequencing the genomes of 1000 actinobacteria strains.</title>
        <authorList>
            <person name="Klenk H.-P."/>
        </authorList>
    </citation>
    <scope>NUCLEOTIDE SEQUENCE [LARGE SCALE GENOMIC DNA]</scope>
    <source>
        <strain evidence="1 2">DSM 24683</strain>
    </source>
</reference>
<gene>
    <name evidence="1" type="ORF">FB561_3668</name>
</gene>
<dbReference type="OrthoDB" id="4828144at2"/>
<name>A0A561BUF8_9ACTN</name>
<accession>A0A561BUF8</accession>
<dbReference type="InterPro" id="IPR038070">
    <property type="entry name" value="Rv2632c-like_sf"/>
</dbReference>
<dbReference type="RefSeq" id="WP_145808193.1">
    <property type="nucleotide sequence ID" value="NZ_VIVK01000001.1"/>
</dbReference>
<dbReference type="Gene3D" id="3.30.160.240">
    <property type="entry name" value="Rv1738"/>
    <property type="match status" value="1"/>
</dbReference>
<evidence type="ECO:0000313" key="2">
    <source>
        <dbReference type="Proteomes" id="UP000318380"/>
    </source>
</evidence>
<dbReference type="AlphaFoldDB" id="A0A561BUF8"/>
<dbReference type="Proteomes" id="UP000318380">
    <property type="component" value="Unassembled WGS sequence"/>
</dbReference>
<evidence type="ECO:0000313" key="1">
    <source>
        <dbReference type="EMBL" id="TWD82535.1"/>
    </source>
</evidence>
<proteinExistence type="predicted"/>
<comment type="caution">
    <text evidence="1">The sequence shown here is derived from an EMBL/GenBank/DDBJ whole genome shotgun (WGS) entry which is preliminary data.</text>
</comment>
<dbReference type="Pfam" id="PF08962">
    <property type="entry name" value="Rv2632c-like"/>
    <property type="match status" value="1"/>
</dbReference>
<organism evidence="1 2">
    <name type="scientific">Kribbella amoyensis</name>
    <dbReference type="NCBI Taxonomy" id="996641"/>
    <lineage>
        <taxon>Bacteria</taxon>
        <taxon>Bacillati</taxon>
        <taxon>Actinomycetota</taxon>
        <taxon>Actinomycetes</taxon>
        <taxon>Propionibacteriales</taxon>
        <taxon>Kribbellaceae</taxon>
        <taxon>Kribbella</taxon>
    </lineage>
</organism>
<dbReference type="SUPFAM" id="SSF143212">
    <property type="entry name" value="Rv2632c-like"/>
    <property type="match status" value="1"/>
</dbReference>
<protein>
    <submittedName>
        <fullName evidence="1">Uncharacterized protein DUF1876</fullName>
    </submittedName>
</protein>
<sequence length="91" mass="10169">MIASRRWKVDVFIDENDDERTTHAEARLLTNDKTHLVGRGVAHRHPNDLEVAEIGDELAVARALSNLAHELVHAAATDIEQITKQHVDLTS</sequence>
<dbReference type="InterPro" id="IPR015057">
    <property type="entry name" value="Rv2632c-like"/>
</dbReference>
<keyword evidence="2" id="KW-1185">Reference proteome</keyword>